<dbReference type="Proteomes" id="UP000007100">
    <property type="component" value="Chromosome"/>
</dbReference>
<reference evidence="2 3" key="1">
    <citation type="submission" date="2010-12" db="EMBL/GenBank/DDBJ databases">
        <title>Whole genome sequence of Acidiphilium multivorum AIU301.</title>
        <authorList>
            <person name="Narita-Yamada S."/>
            <person name="Nakamura S."/>
            <person name="Ito N."/>
            <person name="Takarada H."/>
            <person name="Katano Y."/>
            <person name="Nakazawa H."/>
            <person name="Hosoyama A."/>
            <person name="Yamada R."/>
            <person name="Fujita N."/>
        </authorList>
    </citation>
    <scope>NUCLEOTIDE SEQUENCE [LARGE SCALE GENOMIC DNA]</scope>
    <source>
        <strain evidence="3">DSM 11245 / JCM 8867 / AIU301</strain>
    </source>
</reference>
<feature type="transmembrane region" description="Helical" evidence="1">
    <location>
        <begin position="219"/>
        <end position="241"/>
    </location>
</feature>
<feature type="transmembrane region" description="Helical" evidence="1">
    <location>
        <begin position="335"/>
        <end position="354"/>
    </location>
</feature>
<proteinExistence type="predicted"/>
<dbReference type="RefSeq" id="WP_007424375.1">
    <property type="nucleotide sequence ID" value="NC_015186.1"/>
</dbReference>
<feature type="transmembrane region" description="Helical" evidence="1">
    <location>
        <begin position="107"/>
        <end position="133"/>
    </location>
</feature>
<sequence length="368" mass="38786">MALVVGGASFLLFAAAAHKLLLAGAIEPALRESWNHANSQMLLSGQWPMFVMINLLHLIPGCGPSSMVVITITATALAQGLLARDLIQRGWSPGLAASGILVTSANPVIVIIATSGAPMIFYTIVVGLLILAIDRVEAIADTRALILLGVGVAAMFVLWPNAIYWVAPTLIVLPLAFREMNSISAAVALFTIALLPGFIVVSSMILSGAMFGRPPAEAIAVWNAILHGAAPQEVLHSAWLASFGGQFTAAFVALALMCATIAPRSWLIIWRLGLNRREQTQPATALAALLLPPISGALATYFWHLDAPIVVVACSLAAVASWTATASLRHGERAAWVLLSLAGTSFGWAAPLLWQDSGLAHLRHILLT</sequence>
<evidence type="ECO:0000256" key="1">
    <source>
        <dbReference type="SAM" id="Phobius"/>
    </source>
</evidence>
<keyword evidence="1" id="KW-1133">Transmembrane helix</keyword>
<evidence type="ECO:0000313" key="3">
    <source>
        <dbReference type="Proteomes" id="UP000007100"/>
    </source>
</evidence>
<dbReference type="HOGENOM" id="CLU_064030_0_0_5"/>
<dbReference type="KEGG" id="amv:ACMV_13380"/>
<feature type="transmembrane region" description="Helical" evidence="1">
    <location>
        <begin position="145"/>
        <end position="167"/>
    </location>
</feature>
<feature type="transmembrane region" description="Helical" evidence="1">
    <location>
        <begin position="309"/>
        <end position="328"/>
    </location>
</feature>
<feature type="transmembrane region" description="Helical" evidence="1">
    <location>
        <begin position="247"/>
        <end position="270"/>
    </location>
</feature>
<dbReference type="AlphaFoldDB" id="F0IY25"/>
<keyword evidence="1" id="KW-0472">Membrane</keyword>
<feature type="transmembrane region" description="Helical" evidence="1">
    <location>
        <begin position="187"/>
        <end position="207"/>
    </location>
</feature>
<organism evidence="2 3">
    <name type="scientific">Acidiphilium multivorum (strain DSM 11245 / JCM 8867 / NBRC 100883 / AIU 301)</name>
    <dbReference type="NCBI Taxonomy" id="926570"/>
    <lineage>
        <taxon>Bacteria</taxon>
        <taxon>Pseudomonadati</taxon>
        <taxon>Pseudomonadota</taxon>
        <taxon>Alphaproteobacteria</taxon>
        <taxon>Acetobacterales</taxon>
        <taxon>Acidocellaceae</taxon>
        <taxon>Acidiphilium</taxon>
    </lineage>
</organism>
<evidence type="ECO:0000313" key="2">
    <source>
        <dbReference type="EMBL" id="BAJ80685.1"/>
    </source>
</evidence>
<dbReference type="EMBL" id="AP012035">
    <property type="protein sequence ID" value="BAJ80685.1"/>
    <property type="molecule type" value="Genomic_DNA"/>
</dbReference>
<gene>
    <name evidence="2" type="ordered locus">ACMV_13380</name>
</gene>
<feature type="transmembrane region" description="Helical" evidence="1">
    <location>
        <begin position="282"/>
        <end position="303"/>
    </location>
</feature>
<keyword evidence="1" id="KW-0812">Transmembrane</keyword>
<accession>F0IY25</accession>
<feature type="transmembrane region" description="Helical" evidence="1">
    <location>
        <begin position="66"/>
        <end position="87"/>
    </location>
</feature>
<name>F0IY25_ACIMA</name>
<evidence type="ECO:0008006" key="4">
    <source>
        <dbReference type="Google" id="ProtNLM"/>
    </source>
</evidence>
<keyword evidence="3" id="KW-1185">Reference proteome</keyword>
<protein>
    <recommendedName>
        <fullName evidence="4">Glycosyltransferase RgtA/B/C/D-like domain-containing protein</fullName>
    </recommendedName>
</protein>